<proteinExistence type="predicted"/>
<gene>
    <name evidence="1" type="ORF">HID58_085486</name>
    <name evidence="2" type="ORF">HID58_088926</name>
</gene>
<reference evidence="2 3" key="1">
    <citation type="submission" date="2021-05" db="EMBL/GenBank/DDBJ databases">
        <title>Genome Assembly of Synthetic Allotetraploid Brassica napus Reveals Homoeologous Exchanges between Subgenomes.</title>
        <authorList>
            <person name="Davis J.T."/>
        </authorList>
    </citation>
    <scope>NUCLEOTIDE SEQUENCE [LARGE SCALE GENOMIC DNA]</scope>
    <source>
        <strain evidence="3">cv. Da-Ae</strain>
        <tissue evidence="2">Seedling</tissue>
    </source>
</reference>
<name>A0ABQ7XXI6_BRANA</name>
<dbReference type="EMBL" id="JAGKQM010000019">
    <property type="protein sequence ID" value="KAH0860665.1"/>
    <property type="molecule type" value="Genomic_DNA"/>
</dbReference>
<evidence type="ECO:0000313" key="3">
    <source>
        <dbReference type="Proteomes" id="UP000824890"/>
    </source>
</evidence>
<evidence type="ECO:0000313" key="1">
    <source>
        <dbReference type="EMBL" id="KAH0857225.1"/>
    </source>
</evidence>
<dbReference type="Proteomes" id="UP000824890">
    <property type="component" value="Unassembled WGS sequence"/>
</dbReference>
<dbReference type="EMBL" id="JAGKQM010000019">
    <property type="protein sequence ID" value="KAH0857225.1"/>
    <property type="molecule type" value="Genomic_DNA"/>
</dbReference>
<comment type="caution">
    <text evidence="2">The sequence shown here is derived from an EMBL/GenBank/DDBJ whole genome shotgun (WGS) entry which is preliminary data.</text>
</comment>
<sequence length="33" mass="3690">MCLFHRSECQAAWSDAVLCSGWPSTLVGSYVRE</sequence>
<evidence type="ECO:0000313" key="2">
    <source>
        <dbReference type="EMBL" id="KAH0860665.1"/>
    </source>
</evidence>
<protein>
    <submittedName>
        <fullName evidence="2">Uncharacterized protein</fullName>
    </submittedName>
</protein>
<keyword evidence="3" id="KW-1185">Reference proteome</keyword>
<organism evidence="2 3">
    <name type="scientific">Brassica napus</name>
    <name type="common">Rape</name>
    <dbReference type="NCBI Taxonomy" id="3708"/>
    <lineage>
        <taxon>Eukaryota</taxon>
        <taxon>Viridiplantae</taxon>
        <taxon>Streptophyta</taxon>
        <taxon>Embryophyta</taxon>
        <taxon>Tracheophyta</taxon>
        <taxon>Spermatophyta</taxon>
        <taxon>Magnoliopsida</taxon>
        <taxon>eudicotyledons</taxon>
        <taxon>Gunneridae</taxon>
        <taxon>Pentapetalae</taxon>
        <taxon>rosids</taxon>
        <taxon>malvids</taxon>
        <taxon>Brassicales</taxon>
        <taxon>Brassicaceae</taxon>
        <taxon>Brassiceae</taxon>
        <taxon>Brassica</taxon>
    </lineage>
</organism>
<accession>A0ABQ7XXI6</accession>